<dbReference type="EMBL" id="NZEX01000161">
    <property type="protein sequence ID" value="MAH64446.1"/>
    <property type="molecule type" value="Genomic_DNA"/>
</dbReference>
<dbReference type="AlphaFoldDB" id="A0A2D6YML9"/>
<evidence type="ECO:0000313" key="2">
    <source>
        <dbReference type="Proteomes" id="UP000226525"/>
    </source>
</evidence>
<protein>
    <submittedName>
        <fullName evidence="1">Uncharacterized protein</fullName>
    </submittedName>
</protein>
<reference evidence="2" key="1">
    <citation type="submission" date="2017-09" db="EMBL/GenBank/DDBJ databases">
        <title>The Reconstruction of 2,631 Draft Metagenome-Assembled Genomes from the Global Oceans.</title>
        <authorList>
            <person name="Tully B.J."/>
            <person name="Graham E.D."/>
            <person name="Heidelberg J.F."/>
        </authorList>
    </citation>
    <scope>NUCLEOTIDE SEQUENCE [LARGE SCALE GENOMIC DNA]</scope>
</reference>
<accession>A0A2D6YML9</accession>
<organism evidence="1 2">
    <name type="scientific">SAR324 cluster bacterium</name>
    <dbReference type="NCBI Taxonomy" id="2024889"/>
    <lineage>
        <taxon>Bacteria</taxon>
        <taxon>Deltaproteobacteria</taxon>
        <taxon>SAR324 cluster</taxon>
    </lineage>
</organism>
<comment type="caution">
    <text evidence="1">The sequence shown here is derived from an EMBL/GenBank/DDBJ whole genome shotgun (WGS) entry which is preliminary data.</text>
</comment>
<name>A0A2D6YML9_9DELT</name>
<dbReference type="Proteomes" id="UP000226525">
    <property type="component" value="Unassembled WGS sequence"/>
</dbReference>
<evidence type="ECO:0000313" key="1">
    <source>
        <dbReference type="EMBL" id="MAH64446.1"/>
    </source>
</evidence>
<gene>
    <name evidence="1" type="ORF">CMN54_13570</name>
</gene>
<sequence length="68" mass="8154">MEKHFHLNHSQPFIRIAVHYGLSQPTTFTTCYRGAPEFAELVKLQLKNYDINSQLNRERDWIMVSLYR</sequence>
<proteinExistence type="predicted"/>